<dbReference type="InterPro" id="IPR036286">
    <property type="entry name" value="LexA/Signal_pep-like_sf"/>
</dbReference>
<dbReference type="Proteomes" id="UP001199816">
    <property type="component" value="Unassembled WGS sequence"/>
</dbReference>
<keyword evidence="3" id="KW-0812">Transmembrane</keyword>
<dbReference type="PANTHER" id="PTHR43390">
    <property type="entry name" value="SIGNAL PEPTIDASE I"/>
    <property type="match status" value="1"/>
</dbReference>
<dbReference type="Pfam" id="PF10502">
    <property type="entry name" value="Peptidase_S26"/>
    <property type="match status" value="1"/>
</dbReference>
<dbReference type="InterPro" id="IPR019533">
    <property type="entry name" value="Peptidase_S26"/>
</dbReference>
<keyword evidence="3 5" id="KW-0378">Hydrolase</keyword>
<dbReference type="PANTHER" id="PTHR43390:SF1">
    <property type="entry name" value="CHLOROPLAST PROCESSING PEPTIDASE"/>
    <property type="match status" value="1"/>
</dbReference>
<reference evidence="5 6" key="1">
    <citation type="submission" date="2021-11" db="EMBL/GenBank/DDBJ databases">
        <title>Genomic of Niabella pedocola.</title>
        <authorList>
            <person name="Wu T."/>
        </authorList>
    </citation>
    <scope>NUCLEOTIDE SEQUENCE [LARGE SCALE GENOMIC DNA]</scope>
    <source>
        <strain evidence="5 6">JCM 31011</strain>
    </source>
</reference>
<comment type="caution">
    <text evidence="5">The sequence shown here is derived from an EMBL/GenBank/DDBJ whole genome shotgun (WGS) entry which is preliminary data.</text>
</comment>
<evidence type="ECO:0000256" key="2">
    <source>
        <dbReference type="ARBA" id="ARBA00019232"/>
    </source>
</evidence>
<keyword evidence="6" id="KW-1185">Reference proteome</keyword>
<comment type="catalytic activity">
    <reaction evidence="3">
        <text>Cleavage of hydrophobic, N-terminal signal or leader sequences from secreted and periplasmic proteins.</text>
        <dbReference type="EC" id="3.4.21.89"/>
    </reaction>
</comment>
<comment type="similarity">
    <text evidence="1 3">Belongs to the peptidase S26 family.</text>
</comment>
<sequence length="302" mass="34471">MEQITDKQPMLKPRNTSIAFFLSLLFPGLGQIYNGQPKKGFFFFGLQLLIPFLFGITGWPLFFYGLLLLVVIVLGLRIYIILDSVKHARRQKAYMLKPYNTWYCYLAFIAAASITFHFYDISAVIGIQSFKIPSDPNEPTVRRGDFIVVDANAYKNRPPDYGDIIVFTHADGQKYTYRIVGLPNDKLTLKGNIVTVNGRSGKTAYMKDAWFNGIPVIETEETLPNGHKHQLYLLKEPSDTGMPDIANITVPPDSYYVLGDNRDYAADSRYKGFVKRTSIKGRIIYSYWGKDATRINLDFRKI</sequence>
<dbReference type="NCBIfam" id="TIGR02227">
    <property type="entry name" value="sigpep_I_bact"/>
    <property type="match status" value="1"/>
</dbReference>
<feature type="transmembrane region" description="Helical" evidence="3">
    <location>
        <begin position="16"/>
        <end position="33"/>
    </location>
</feature>
<proteinExistence type="inferred from homology"/>
<evidence type="ECO:0000259" key="4">
    <source>
        <dbReference type="Pfam" id="PF10502"/>
    </source>
</evidence>
<keyword evidence="3" id="KW-0472">Membrane</keyword>
<dbReference type="InterPro" id="IPR000223">
    <property type="entry name" value="Pept_S26A_signal_pept_1"/>
</dbReference>
<dbReference type="RefSeq" id="WP_231008690.1">
    <property type="nucleotide sequence ID" value="NZ_JAJNEC010000008.1"/>
</dbReference>
<gene>
    <name evidence="5" type="primary">lepB</name>
    <name evidence="5" type="ORF">LQ567_25180</name>
</gene>
<evidence type="ECO:0000313" key="6">
    <source>
        <dbReference type="Proteomes" id="UP001199816"/>
    </source>
</evidence>
<dbReference type="Gene3D" id="2.10.109.10">
    <property type="entry name" value="Umud Fragment, subunit A"/>
    <property type="match status" value="1"/>
</dbReference>
<feature type="transmembrane region" description="Helical" evidence="3">
    <location>
        <begin position="102"/>
        <end position="119"/>
    </location>
</feature>
<dbReference type="SUPFAM" id="SSF51306">
    <property type="entry name" value="LexA/Signal peptidase"/>
    <property type="match status" value="1"/>
</dbReference>
<accession>A0ABS8PYF6</accession>
<evidence type="ECO:0000256" key="1">
    <source>
        <dbReference type="ARBA" id="ARBA00009370"/>
    </source>
</evidence>
<dbReference type="GO" id="GO:0009003">
    <property type="term" value="F:signal peptidase activity"/>
    <property type="evidence" value="ECO:0007669"/>
    <property type="project" value="UniProtKB-EC"/>
</dbReference>
<dbReference type="EC" id="3.4.21.89" evidence="3"/>
<dbReference type="EMBL" id="JAJNEC010000008">
    <property type="protein sequence ID" value="MCD2426102.1"/>
    <property type="molecule type" value="Genomic_DNA"/>
</dbReference>
<keyword evidence="3" id="KW-1133">Transmembrane helix</keyword>
<evidence type="ECO:0000313" key="5">
    <source>
        <dbReference type="EMBL" id="MCD2426102.1"/>
    </source>
</evidence>
<dbReference type="PRINTS" id="PR00727">
    <property type="entry name" value="LEADERPTASE"/>
</dbReference>
<keyword evidence="3" id="KW-0645">Protease</keyword>
<comment type="caution">
    <text evidence="3">Lacks conserved residue(s) required for the propagation of feature annotation.</text>
</comment>
<feature type="transmembrane region" description="Helical" evidence="3">
    <location>
        <begin position="62"/>
        <end position="82"/>
    </location>
</feature>
<organism evidence="5 6">
    <name type="scientific">Niabella pedocola</name>
    <dbReference type="NCBI Taxonomy" id="1752077"/>
    <lineage>
        <taxon>Bacteria</taxon>
        <taxon>Pseudomonadati</taxon>
        <taxon>Bacteroidota</taxon>
        <taxon>Chitinophagia</taxon>
        <taxon>Chitinophagales</taxon>
        <taxon>Chitinophagaceae</taxon>
        <taxon>Niabella</taxon>
    </lineage>
</organism>
<feature type="domain" description="Peptidase S26" evidence="4">
    <location>
        <begin position="114"/>
        <end position="288"/>
    </location>
</feature>
<feature type="transmembrane region" description="Helical" evidence="3">
    <location>
        <begin position="40"/>
        <end position="56"/>
    </location>
</feature>
<name>A0ABS8PYF6_9BACT</name>
<evidence type="ECO:0000256" key="3">
    <source>
        <dbReference type="RuleBase" id="RU362042"/>
    </source>
</evidence>
<protein>
    <recommendedName>
        <fullName evidence="2 3">Signal peptidase I</fullName>
        <ecNumber evidence="3">3.4.21.89</ecNumber>
    </recommendedName>
</protein>
<dbReference type="CDD" id="cd06530">
    <property type="entry name" value="S26_SPase_I"/>
    <property type="match status" value="1"/>
</dbReference>
<comment type="subcellular location">
    <subcellularLocation>
        <location evidence="3">Membrane</location>
        <topology evidence="3">Single-pass type II membrane protein</topology>
    </subcellularLocation>
</comment>